<reference evidence="3 4" key="1">
    <citation type="submission" date="2019-11" db="EMBL/GenBank/DDBJ databases">
        <title>Draft genome sequences of five Paenibacillus species of dairy origin.</title>
        <authorList>
            <person name="Olajide A.M."/>
            <person name="Chen S."/>
            <person name="Lapointe G."/>
        </authorList>
    </citation>
    <scope>NUCLEOTIDE SEQUENCE [LARGE SCALE GENOMIC DNA]</scope>
    <source>
        <strain evidence="3 4">3CS1</strain>
    </source>
</reference>
<keyword evidence="2" id="KW-0178">Competence</keyword>
<comment type="subcellular location">
    <subcellularLocation>
        <location evidence="1">Cell surface</location>
    </subcellularLocation>
</comment>
<dbReference type="InterPro" id="IPR012902">
    <property type="entry name" value="N_methyl_site"/>
</dbReference>
<organism evidence="3 4">
    <name type="scientific">Paenibacillus campinasensis</name>
    <dbReference type="NCBI Taxonomy" id="66347"/>
    <lineage>
        <taxon>Bacteria</taxon>
        <taxon>Bacillati</taxon>
        <taxon>Bacillota</taxon>
        <taxon>Bacilli</taxon>
        <taxon>Bacillales</taxon>
        <taxon>Paenibacillaceae</taxon>
        <taxon>Paenibacillus</taxon>
    </lineage>
</organism>
<dbReference type="EMBL" id="WOAA01000005">
    <property type="protein sequence ID" value="MUG66114.1"/>
    <property type="molecule type" value="Genomic_DNA"/>
</dbReference>
<name>A0ABW9SYQ3_9BACL</name>
<gene>
    <name evidence="3" type="ORF">GNP94_08820</name>
</gene>
<dbReference type="Proteomes" id="UP000435177">
    <property type="component" value="Unassembled WGS sequence"/>
</dbReference>
<keyword evidence="4" id="KW-1185">Reference proteome</keyword>
<accession>A0ABW9SYQ3</accession>
<evidence type="ECO:0000256" key="2">
    <source>
        <dbReference type="ARBA" id="ARBA00023287"/>
    </source>
</evidence>
<comment type="caution">
    <text evidence="3">The sequence shown here is derived from an EMBL/GenBank/DDBJ whole genome shotgun (WGS) entry which is preliminary data.</text>
</comment>
<sequence length="37" mass="4112">MQTTGIRKCRIVVRKAGFTLIELIVLKFSETGGFKGL</sequence>
<dbReference type="NCBIfam" id="TIGR02532">
    <property type="entry name" value="IV_pilin_GFxxxE"/>
    <property type="match status" value="1"/>
</dbReference>
<protein>
    <submittedName>
        <fullName evidence="3">Prepilin-type N-terminal cleavage/methylation domain-containing protein</fullName>
    </submittedName>
</protein>
<evidence type="ECO:0000313" key="3">
    <source>
        <dbReference type="EMBL" id="MUG66114.1"/>
    </source>
</evidence>
<evidence type="ECO:0000256" key="1">
    <source>
        <dbReference type="ARBA" id="ARBA00004241"/>
    </source>
</evidence>
<evidence type="ECO:0000313" key="4">
    <source>
        <dbReference type="Proteomes" id="UP000435177"/>
    </source>
</evidence>
<proteinExistence type="predicted"/>